<evidence type="ECO:0000313" key="4">
    <source>
        <dbReference type="EMBL" id="NEN51763.1"/>
    </source>
</evidence>
<dbReference type="AlphaFoldDB" id="A0A6P0EV24"/>
<evidence type="ECO:0000313" key="6">
    <source>
        <dbReference type="Proteomes" id="UP000471152"/>
    </source>
</evidence>
<evidence type="ECO:0000313" key="5">
    <source>
        <dbReference type="Proteomes" id="UP000468828"/>
    </source>
</evidence>
<feature type="chain" id="PRO_5036186059" description="Secreted protein" evidence="2">
    <location>
        <begin position="27"/>
        <end position="76"/>
    </location>
</feature>
<evidence type="ECO:0008006" key="7">
    <source>
        <dbReference type="Google" id="ProtNLM"/>
    </source>
</evidence>
<comment type="caution">
    <text evidence="3">The sequence shown here is derived from an EMBL/GenBank/DDBJ whole genome shotgun (WGS) entry which is preliminary data.</text>
</comment>
<keyword evidence="5" id="KW-1185">Reference proteome</keyword>
<protein>
    <recommendedName>
        <fullName evidence="7">Secreted protein</fullName>
    </recommendedName>
</protein>
<feature type="region of interest" description="Disordered" evidence="1">
    <location>
        <begin position="49"/>
        <end position="76"/>
    </location>
</feature>
<dbReference type="Proteomes" id="UP000468828">
    <property type="component" value="Unassembled WGS sequence"/>
</dbReference>
<reference evidence="4 6" key="2">
    <citation type="submission" date="2020-02" db="EMBL/GenBank/DDBJ databases">
        <title>The WGS of Modestobacter muralis DSM 100205.</title>
        <authorList>
            <person name="Jiang Z."/>
        </authorList>
    </citation>
    <scope>NUCLEOTIDE SEQUENCE [LARGE SCALE GENOMIC DNA]</scope>
    <source>
        <strain evidence="4 6">DSM 100205</strain>
    </source>
</reference>
<name>A0A6P0EV24_9ACTN</name>
<feature type="signal peptide" evidence="2">
    <location>
        <begin position="1"/>
        <end position="26"/>
    </location>
</feature>
<dbReference type="PROSITE" id="PS51257">
    <property type="entry name" value="PROKAR_LIPOPROTEIN"/>
    <property type="match status" value="1"/>
</dbReference>
<evidence type="ECO:0000256" key="2">
    <source>
        <dbReference type="SAM" id="SignalP"/>
    </source>
</evidence>
<gene>
    <name evidence="4" type="ORF">G3R41_12595</name>
    <name evidence="3" type="ORF">GCU67_11940</name>
</gene>
<accession>A0A6P0EV24</accession>
<proteinExistence type="predicted"/>
<organism evidence="3 5">
    <name type="scientific">Modestobacter muralis</name>
    <dbReference type="NCBI Taxonomy" id="1608614"/>
    <lineage>
        <taxon>Bacteria</taxon>
        <taxon>Bacillati</taxon>
        <taxon>Actinomycetota</taxon>
        <taxon>Actinomycetes</taxon>
        <taxon>Geodermatophilales</taxon>
        <taxon>Geodermatophilaceae</taxon>
        <taxon>Modestobacter</taxon>
    </lineage>
</organism>
<dbReference type="Proteomes" id="UP000471152">
    <property type="component" value="Unassembled WGS sequence"/>
</dbReference>
<reference evidence="3 5" key="1">
    <citation type="submission" date="2020-01" db="EMBL/GenBank/DDBJ databases">
        <title>the WGS Modestobacter muralis CPCC 204518.</title>
        <authorList>
            <person name="Jiang Z."/>
        </authorList>
    </citation>
    <scope>NUCLEOTIDE SEQUENCE [LARGE SCALE GENOMIC DNA]</scope>
    <source>
        <strain evidence="3 5">DSM 100205</strain>
    </source>
</reference>
<keyword evidence="2" id="KW-0732">Signal</keyword>
<sequence>MSRRLTTLLVLLLVLAAAGTSGCSYRERVCSSGEHPVRTVDPSDAGLACAPDGEEPPPGYEDFPAGEAPEYVDDVY</sequence>
<dbReference type="RefSeq" id="WP_163611439.1">
    <property type="nucleotide sequence ID" value="NZ_JAAGWB010000035.1"/>
</dbReference>
<evidence type="ECO:0000313" key="3">
    <source>
        <dbReference type="EMBL" id="NEK94875.1"/>
    </source>
</evidence>
<evidence type="ECO:0000256" key="1">
    <source>
        <dbReference type="SAM" id="MobiDB-lite"/>
    </source>
</evidence>
<dbReference type="EMBL" id="JAAGWH010000033">
    <property type="protein sequence ID" value="NEK94875.1"/>
    <property type="molecule type" value="Genomic_DNA"/>
</dbReference>
<dbReference type="EMBL" id="JAAGWB010000035">
    <property type="protein sequence ID" value="NEN51763.1"/>
    <property type="molecule type" value="Genomic_DNA"/>
</dbReference>